<dbReference type="EMBL" id="NHYD01003824">
    <property type="protein sequence ID" value="PPQ72310.1"/>
    <property type="molecule type" value="Genomic_DNA"/>
</dbReference>
<accession>A0A409W1C4</accession>
<name>A0A409W1C4_PSICY</name>
<keyword evidence="2" id="KW-1185">Reference proteome</keyword>
<proteinExistence type="predicted"/>
<dbReference type="AlphaFoldDB" id="A0A409W1C4"/>
<reference evidence="1 2" key="1">
    <citation type="journal article" date="2018" name="Evol. Lett.">
        <title>Horizontal gene cluster transfer increased hallucinogenic mushroom diversity.</title>
        <authorList>
            <person name="Reynolds H.T."/>
            <person name="Vijayakumar V."/>
            <person name="Gluck-Thaler E."/>
            <person name="Korotkin H.B."/>
            <person name="Matheny P.B."/>
            <person name="Slot J.C."/>
        </authorList>
    </citation>
    <scope>NUCLEOTIDE SEQUENCE [LARGE SCALE GENOMIC DNA]</scope>
    <source>
        <strain evidence="1 2">2631</strain>
    </source>
</reference>
<dbReference type="InParanoid" id="A0A409W1C4"/>
<organism evidence="1 2">
    <name type="scientific">Psilocybe cyanescens</name>
    <dbReference type="NCBI Taxonomy" id="93625"/>
    <lineage>
        <taxon>Eukaryota</taxon>
        <taxon>Fungi</taxon>
        <taxon>Dikarya</taxon>
        <taxon>Basidiomycota</taxon>
        <taxon>Agaricomycotina</taxon>
        <taxon>Agaricomycetes</taxon>
        <taxon>Agaricomycetidae</taxon>
        <taxon>Agaricales</taxon>
        <taxon>Agaricineae</taxon>
        <taxon>Strophariaceae</taxon>
        <taxon>Psilocybe</taxon>
    </lineage>
</organism>
<comment type="caution">
    <text evidence="1">The sequence shown here is derived from an EMBL/GenBank/DDBJ whole genome shotgun (WGS) entry which is preliminary data.</text>
</comment>
<evidence type="ECO:0000313" key="2">
    <source>
        <dbReference type="Proteomes" id="UP000283269"/>
    </source>
</evidence>
<gene>
    <name evidence="1" type="ORF">CVT25_007815</name>
</gene>
<dbReference type="Proteomes" id="UP000283269">
    <property type="component" value="Unassembled WGS sequence"/>
</dbReference>
<evidence type="ECO:0000313" key="1">
    <source>
        <dbReference type="EMBL" id="PPQ72310.1"/>
    </source>
</evidence>
<sequence>MSQTQLNLYIISEANCLPPGTMDTSSYSLSTPDLHNLDGTTIIVIKDSPSLSNALNDMAL</sequence>
<protein>
    <submittedName>
        <fullName evidence="1">Uncharacterized protein</fullName>
    </submittedName>
</protein>